<dbReference type="InterPro" id="IPR013783">
    <property type="entry name" value="Ig-like_fold"/>
</dbReference>
<evidence type="ECO:0000259" key="2">
    <source>
        <dbReference type="PROSITE" id="PS50835"/>
    </source>
</evidence>
<dbReference type="Proteomes" id="UP000007879">
    <property type="component" value="Unassembled WGS sequence"/>
</dbReference>
<dbReference type="SMART" id="SM00409">
    <property type="entry name" value="IG"/>
    <property type="match status" value="2"/>
</dbReference>
<dbReference type="EnsemblMetazoa" id="XM_020005796.1">
    <property type="protein sequence ID" value="XP_019861355.1"/>
    <property type="gene ID" value="LOC105315323"/>
</dbReference>
<evidence type="ECO:0000256" key="1">
    <source>
        <dbReference type="ARBA" id="ARBA00023319"/>
    </source>
</evidence>
<feature type="domain" description="Ig-like" evidence="2">
    <location>
        <begin position="218"/>
        <end position="279"/>
    </location>
</feature>
<accession>A0AAN0JW04</accession>
<dbReference type="PANTHER" id="PTHR10075:SF14">
    <property type="entry name" value="CELL ADHESION MOLECULE DSCAM2-RELATED"/>
    <property type="match status" value="1"/>
</dbReference>
<reference evidence="4" key="1">
    <citation type="journal article" date="2010" name="Nature">
        <title>The Amphimedon queenslandica genome and the evolution of animal complexity.</title>
        <authorList>
            <person name="Srivastava M."/>
            <person name="Simakov O."/>
            <person name="Chapman J."/>
            <person name="Fahey B."/>
            <person name="Gauthier M.E."/>
            <person name="Mitros T."/>
            <person name="Richards G.S."/>
            <person name="Conaco C."/>
            <person name="Dacre M."/>
            <person name="Hellsten U."/>
            <person name="Larroux C."/>
            <person name="Putnam N.H."/>
            <person name="Stanke M."/>
            <person name="Adamska M."/>
            <person name="Darling A."/>
            <person name="Degnan S.M."/>
            <person name="Oakley T.H."/>
            <person name="Plachetzki D.C."/>
            <person name="Zhai Y."/>
            <person name="Adamski M."/>
            <person name="Calcino A."/>
            <person name="Cummins S.F."/>
            <person name="Goodstein D.M."/>
            <person name="Harris C."/>
            <person name="Jackson D.J."/>
            <person name="Leys S.P."/>
            <person name="Shu S."/>
            <person name="Woodcroft B.J."/>
            <person name="Vervoort M."/>
            <person name="Kosik K.S."/>
            <person name="Manning G."/>
            <person name="Degnan B.M."/>
            <person name="Rokhsar D.S."/>
        </authorList>
    </citation>
    <scope>NUCLEOTIDE SEQUENCE [LARGE SCALE GENOMIC DNA]</scope>
</reference>
<evidence type="ECO:0000313" key="3">
    <source>
        <dbReference type="EnsemblMetazoa" id="XP_019861355.1"/>
    </source>
</evidence>
<keyword evidence="4" id="KW-1185">Reference proteome</keyword>
<protein>
    <recommendedName>
        <fullName evidence="2">Ig-like domain-containing protein</fullName>
    </recommendedName>
</protein>
<dbReference type="PANTHER" id="PTHR10075">
    <property type="entry name" value="BASIGIN RELATED"/>
    <property type="match status" value="1"/>
</dbReference>
<dbReference type="SUPFAM" id="SSF48726">
    <property type="entry name" value="Immunoglobulin"/>
    <property type="match status" value="2"/>
</dbReference>
<dbReference type="RefSeq" id="XP_019861355.1">
    <property type="nucleotide sequence ID" value="XM_020005796.1"/>
</dbReference>
<reference evidence="3" key="2">
    <citation type="submission" date="2024-06" db="UniProtKB">
        <authorList>
            <consortium name="EnsemblMetazoa"/>
        </authorList>
    </citation>
    <scope>IDENTIFICATION</scope>
</reference>
<dbReference type="GO" id="GO:0098632">
    <property type="term" value="F:cell-cell adhesion mediator activity"/>
    <property type="evidence" value="ECO:0007669"/>
    <property type="project" value="TreeGrafter"/>
</dbReference>
<organism evidence="3 4">
    <name type="scientific">Amphimedon queenslandica</name>
    <name type="common">Sponge</name>
    <dbReference type="NCBI Taxonomy" id="400682"/>
    <lineage>
        <taxon>Eukaryota</taxon>
        <taxon>Metazoa</taxon>
        <taxon>Porifera</taxon>
        <taxon>Demospongiae</taxon>
        <taxon>Heteroscleromorpha</taxon>
        <taxon>Haplosclerida</taxon>
        <taxon>Niphatidae</taxon>
        <taxon>Amphimedon</taxon>
    </lineage>
</organism>
<dbReference type="PROSITE" id="PS50835">
    <property type="entry name" value="IG_LIKE"/>
    <property type="match status" value="3"/>
</dbReference>
<dbReference type="InterPro" id="IPR007110">
    <property type="entry name" value="Ig-like_dom"/>
</dbReference>
<sequence length="279" mass="29916">MVHALFTHHKSSIVMSYQKIKIMLVIFLYFIAACNQTVSLNGNPSIVTEVSIGECVILHCTLNDIVQWELNGNDISNDDTHYNINATSGTLTIQEVRSNDTGNYTCGAGSISLIVQIPDTLVTGQYTDLTVGSSVSINCTTVPSIPNSVKNWHSLSFNTDSNELIIDPVMLSHNNNTFTCVVSSGLLAMSLTESVTISVLDTSVSSVTVQSLSSYVIGDDVSIVCTISLTNAIGPDVSSLVVNWFKNNEMIPNSIIINGSLSTFNSILTLTQVLPTDAG</sequence>
<dbReference type="InterPro" id="IPR036179">
    <property type="entry name" value="Ig-like_dom_sf"/>
</dbReference>
<dbReference type="AlphaFoldDB" id="A0AAN0JW04"/>
<feature type="domain" description="Ig-like" evidence="2">
    <location>
        <begin position="118"/>
        <end position="198"/>
    </location>
</feature>
<dbReference type="GO" id="GO:0007156">
    <property type="term" value="P:homophilic cell adhesion via plasma membrane adhesion molecules"/>
    <property type="evidence" value="ECO:0007669"/>
    <property type="project" value="TreeGrafter"/>
</dbReference>
<feature type="domain" description="Ig-like" evidence="2">
    <location>
        <begin position="55"/>
        <end position="106"/>
    </location>
</feature>
<proteinExistence type="predicted"/>
<dbReference type="GO" id="GO:0005886">
    <property type="term" value="C:plasma membrane"/>
    <property type="evidence" value="ECO:0007669"/>
    <property type="project" value="TreeGrafter"/>
</dbReference>
<name>A0AAN0JW04_AMPQE</name>
<evidence type="ECO:0000313" key="4">
    <source>
        <dbReference type="Proteomes" id="UP000007879"/>
    </source>
</evidence>
<dbReference type="CDD" id="cd00096">
    <property type="entry name" value="Ig"/>
    <property type="match status" value="1"/>
</dbReference>
<dbReference type="GeneID" id="105315323"/>
<dbReference type="InterPro" id="IPR003599">
    <property type="entry name" value="Ig_sub"/>
</dbReference>
<dbReference type="Pfam" id="PF13927">
    <property type="entry name" value="Ig_3"/>
    <property type="match status" value="1"/>
</dbReference>
<dbReference type="KEGG" id="aqu:105315323"/>
<dbReference type="Gene3D" id="2.60.40.10">
    <property type="entry name" value="Immunoglobulins"/>
    <property type="match status" value="1"/>
</dbReference>
<keyword evidence="1" id="KW-0393">Immunoglobulin domain</keyword>